<evidence type="ECO:0000256" key="1">
    <source>
        <dbReference type="ARBA" id="ARBA00005820"/>
    </source>
</evidence>
<evidence type="ECO:0000313" key="8">
    <source>
        <dbReference type="EMBL" id="TDD73380.1"/>
    </source>
</evidence>
<keyword evidence="9" id="KW-1185">Reference proteome</keyword>
<dbReference type="GO" id="GO:0003677">
    <property type="term" value="F:DNA binding"/>
    <property type="evidence" value="ECO:0007669"/>
    <property type="project" value="UniProtKB-UniRule"/>
</dbReference>
<sequence>MRVVFGVLGPVTAWDAAGGAIDLKGPRHRAVLARLIVARRRVVPVGRLVDDLWDDPPQGAVSAIRTFVGALRRATEPERPPRTPPRLLVTEGPGYALHAEPDSVDAWRFERTVAAAAKSPPEDALAALEEALGWWRGPAYADFADEHWARAERSRLVELRLHATERRAEARLALGQAAEAVPDLDAHASEHPWREAAWRLLALALYRTGRQRDALAVLNRAKAMLVEQLGLDPSPELRRLETNILTQNPTLDAPTNPTPQPVPTPRSNPQPWPHPQSGSKPQPEPRAKSEPESEPGRRPGVE</sequence>
<organism evidence="8 9">
    <name type="scientific">Actinomadura rubrisoli</name>
    <dbReference type="NCBI Taxonomy" id="2530368"/>
    <lineage>
        <taxon>Bacteria</taxon>
        <taxon>Bacillati</taxon>
        <taxon>Actinomycetota</taxon>
        <taxon>Actinomycetes</taxon>
        <taxon>Streptosporangiales</taxon>
        <taxon>Thermomonosporaceae</taxon>
        <taxon>Actinomadura</taxon>
    </lineage>
</organism>
<dbReference type="SUPFAM" id="SSF48452">
    <property type="entry name" value="TPR-like"/>
    <property type="match status" value="1"/>
</dbReference>
<keyword evidence="4" id="KW-0804">Transcription</keyword>
<dbReference type="InterPro" id="IPR005158">
    <property type="entry name" value="BTAD"/>
</dbReference>
<dbReference type="GO" id="GO:0000160">
    <property type="term" value="P:phosphorelay signal transduction system"/>
    <property type="evidence" value="ECO:0007669"/>
    <property type="project" value="InterPro"/>
</dbReference>
<keyword evidence="3 5" id="KW-0238">DNA-binding</keyword>
<feature type="non-terminal residue" evidence="8">
    <location>
        <position position="302"/>
    </location>
</feature>
<feature type="region of interest" description="Disordered" evidence="6">
    <location>
        <begin position="246"/>
        <end position="302"/>
    </location>
</feature>
<evidence type="ECO:0000259" key="7">
    <source>
        <dbReference type="PROSITE" id="PS51755"/>
    </source>
</evidence>
<dbReference type="InterPro" id="IPR051677">
    <property type="entry name" value="AfsR-DnrI-RedD_regulator"/>
</dbReference>
<evidence type="ECO:0000256" key="2">
    <source>
        <dbReference type="ARBA" id="ARBA00023015"/>
    </source>
</evidence>
<dbReference type="PANTHER" id="PTHR35807">
    <property type="entry name" value="TRANSCRIPTIONAL REGULATOR REDD-RELATED"/>
    <property type="match status" value="1"/>
</dbReference>
<comment type="caution">
    <text evidence="8">The sequence shown here is derived from an EMBL/GenBank/DDBJ whole genome shotgun (WGS) entry which is preliminary data.</text>
</comment>
<comment type="similarity">
    <text evidence="1">Belongs to the AfsR/DnrI/RedD regulatory family.</text>
</comment>
<dbReference type="InterPro" id="IPR011990">
    <property type="entry name" value="TPR-like_helical_dom_sf"/>
</dbReference>
<keyword evidence="2" id="KW-0805">Transcription regulation</keyword>
<evidence type="ECO:0000256" key="3">
    <source>
        <dbReference type="ARBA" id="ARBA00023125"/>
    </source>
</evidence>
<dbReference type="SMART" id="SM00862">
    <property type="entry name" value="Trans_reg_C"/>
    <property type="match status" value="1"/>
</dbReference>
<evidence type="ECO:0000313" key="9">
    <source>
        <dbReference type="Proteomes" id="UP000294513"/>
    </source>
</evidence>
<dbReference type="Gene3D" id="1.25.40.10">
    <property type="entry name" value="Tetratricopeptide repeat domain"/>
    <property type="match status" value="1"/>
</dbReference>
<dbReference type="Proteomes" id="UP000294513">
    <property type="component" value="Unassembled WGS sequence"/>
</dbReference>
<dbReference type="Gene3D" id="1.10.10.10">
    <property type="entry name" value="Winged helix-like DNA-binding domain superfamily/Winged helix DNA-binding domain"/>
    <property type="match status" value="1"/>
</dbReference>
<feature type="compositionally biased region" description="Basic and acidic residues" evidence="6">
    <location>
        <begin position="283"/>
        <end position="302"/>
    </location>
</feature>
<name>A0A4R5ANQ8_9ACTN</name>
<dbReference type="PROSITE" id="PS51755">
    <property type="entry name" value="OMPR_PHOB"/>
    <property type="match status" value="1"/>
</dbReference>
<dbReference type="Pfam" id="PF00486">
    <property type="entry name" value="Trans_reg_C"/>
    <property type="match status" value="1"/>
</dbReference>
<dbReference type="GO" id="GO:0006355">
    <property type="term" value="P:regulation of DNA-templated transcription"/>
    <property type="evidence" value="ECO:0007669"/>
    <property type="project" value="InterPro"/>
</dbReference>
<proteinExistence type="inferred from homology"/>
<dbReference type="EMBL" id="SMKU01000260">
    <property type="protein sequence ID" value="TDD73380.1"/>
    <property type="molecule type" value="Genomic_DNA"/>
</dbReference>
<reference evidence="8 9" key="1">
    <citation type="submission" date="2019-03" db="EMBL/GenBank/DDBJ databases">
        <title>Draft genome sequences of novel Actinobacteria.</title>
        <authorList>
            <person name="Sahin N."/>
            <person name="Ay H."/>
            <person name="Saygin H."/>
        </authorList>
    </citation>
    <scope>NUCLEOTIDE SEQUENCE [LARGE SCALE GENOMIC DNA]</scope>
    <source>
        <strain evidence="8 9">H3C3</strain>
    </source>
</reference>
<dbReference type="InterPro" id="IPR001867">
    <property type="entry name" value="OmpR/PhoB-type_DNA-bd"/>
</dbReference>
<evidence type="ECO:0000256" key="4">
    <source>
        <dbReference type="ARBA" id="ARBA00023163"/>
    </source>
</evidence>
<evidence type="ECO:0000256" key="5">
    <source>
        <dbReference type="PROSITE-ProRule" id="PRU01091"/>
    </source>
</evidence>
<dbReference type="RefSeq" id="WP_207944997.1">
    <property type="nucleotide sequence ID" value="NZ_SMKU01000260.1"/>
</dbReference>
<dbReference type="Pfam" id="PF03704">
    <property type="entry name" value="BTAD"/>
    <property type="match status" value="1"/>
</dbReference>
<accession>A0A4R5ANQ8</accession>
<protein>
    <submittedName>
        <fullName evidence="8">SARP family transcriptional regulator</fullName>
    </submittedName>
</protein>
<feature type="DNA-binding region" description="OmpR/PhoB-type" evidence="5">
    <location>
        <begin position="1"/>
        <end position="99"/>
    </location>
</feature>
<dbReference type="InterPro" id="IPR036388">
    <property type="entry name" value="WH-like_DNA-bd_sf"/>
</dbReference>
<dbReference type="SUPFAM" id="SSF46894">
    <property type="entry name" value="C-terminal effector domain of the bipartite response regulators"/>
    <property type="match status" value="1"/>
</dbReference>
<feature type="domain" description="OmpR/PhoB-type" evidence="7">
    <location>
        <begin position="1"/>
        <end position="99"/>
    </location>
</feature>
<dbReference type="CDD" id="cd15831">
    <property type="entry name" value="BTAD"/>
    <property type="match status" value="1"/>
</dbReference>
<dbReference type="InterPro" id="IPR016032">
    <property type="entry name" value="Sig_transdc_resp-reg_C-effctor"/>
</dbReference>
<feature type="compositionally biased region" description="Pro residues" evidence="6">
    <location>
        <begin position="256"/>
        <end position="274"/>
    </location>
</feature>
<dbReference type="FunFam" id="1.25.40.10:FF:000222">
    <property type="entry name" value="SARP family transcriptional regulator"/>
    <property type="match status" value="1"/>
</dbReference>
<dbReference type="PANTHER" id="PTHR35807:SF1">
    <property type="entry name" value="TRANSCRIPTIONAL REGULATOR REDD"/>
    <property type="match status" value="1"/>
</dbReference>
<gene>
    <name evidence="8" type="ORF">E1298_34160</name>
</gene>
<dbReference type="AlphaFoldDB" id="A0A4R5ANQ8"/>
<dbReference type="SMART" id="SM01043">
    <property type="entry name" value="BTAD"/>
    <property type="match status" value="1"/>
</dbReference>
<evidence type="ECO:0000256" key="6">
    <source>
        <dbReference type="SAM" id="MobiDB-lite"/>
    </source>
</evidence>